<evidence type="ECO:0000313" key="1">
    <source>
        <dbReference type="EMBL" id="KAK1866841.1"/>
    </source>
</evidence>
<proteinExistence type="predicted"/>
<sequence length="276" mass="27961">MARGDHLMVWRGRSGEDGLVGFWHSGIDVGDGTVIHYAGMDGVKTLANAVIAQTPMSGFVGDARRVHVVCYAYEARAGRLYPPEEVVARARSRIGHKRYDLLYDNCESFARWAKTGREVSQQAQGALLGLVIGAGSVALGGGLFGGLLTALCVHKYWDRSSNRSAERVAAYRPGPAVGGGGVYAGVGGGGGGGGSTAGMPVAPVVLGPARRGGGVEGAAAAAAAAGAASPPPLPMARLLSAAEGGGAPAWAAGGQDEPPRHRRAEGATSLVPRGLE</sequence>
<protein>
    <submittedName>
        <fullName evidence="1">Uncharacterized protein</fullName>
    </submittedName>
</protein>
<organism evidence="1 2">
    <name type="scientific">Pyropia yezoensis</name>
    <name type="common">Susabi-nori</name>
    <name type="synonym">Porphyra yezoensis</name>
    <dbReference type="NCBI Taxonomy" id="2788"/>
    <lineage>
        <taxon>Eukaryota</taxon>
        <taxon>Rhodophyta</taxon>
        <taxon>Bangiophyceae</taxon>
        <taxon>Bangiales</taxon>
        <taxon>Bangiaceae</taxon>
        <taxon>Pyropia</taxon>
    </lineage>
</organism>
<name>A0ACC3CAQ4_PYRYE</name>
<dbReference type="Proteomes" id="UP000798662">
    <property type="component" value="Chromosome 2"/>
</dbReference>
<keyword evidence="2" id="KW-1185">Reference proteome</keyword>
<gene>
    <name evidence="1" type="ORF">I4F81_009353</name>
</gene>
<reference evidence="1" key="1">
    <citation type="submission" date="2019-11" db="EMBL/GenBank/DDBJ databases">
        <title>Nori genome reveals adaptations in red seaweeds to the harsh intertidal environment.</title>
        <authorList>
            <person name="Wang D."/>
            <person name="Mao Y."/>
        </authorList>
    </citation>
    <scope>NUCLEOTIDE SEQUENCE</scope>
    <source>
        <tissue evidence="1">Gametophyte</tissue>
    </source>
</reference>
<dbReference type="EMBL" id="CM020619">
    <property type="protein sequence ID" value="KAK1866841.1"/>
    <property type="molecule type" value="Genomic_DNA"/>
</dbReference>
<evidence type="ECO:0000313" key="2">
    <source>
        <dbReference type="Proteomes" id="UP000798662"/>
    </source>
</evidence>
<comment type="caution">
    <text evidence="1">The sequence shown here is derived from an EMBL/GenBank/DDBJ whole genome shotgun (WGS) entry which is preliminary data.</text>
</comment>
<accession>A0ACC3CAQ4</accession>